<sequence length="86" mass="9470">MGALRLGAPRQGFGRTVPVACRCLLSSRDLCTVARSFGSLKIFNSKLGFQLSTSNLQELAEIVPPLLLPLLHNGWSRKRVKLSIYT</sequence>
<keyword evidence="2" id="KW-1185">Reference proteome</keyword>
<dbReference type="Proteomes" id="UP001055811">
    <property type="component" value="Linkage Group LG02"/>
</dbReference>
<reference evidence="1 2" key="2">
    <citation type="journal article" date="2022" name="Mol. Ecol. Resour.">
        <title>The genomes of chicory, endive, great burdock and yacon provide insights into Asteraceae paleo-polyploidization history and plant inulin production.</title>
        <authorList>
            <person name="Fan W."/>
            <person name="Wang S."/>
            <person name="Wang H."/>
            <person name="Wang A."/>
            <person name="Jiang F."/>
            <person name="Liu H."/>
            <person name="Zhao H."/>
            <person name="Xu D."/>
            <person name="Zhang Y."/>
        </authorList>
    </citation>
    <scope>NUCLEOTIDE SEQUENCE [LARGE SCALE GENOMIC DNA]</scope>
    <source>
        <strain evidence="2">cv. Punajuju</strain>
        <tissue evidence="1">Leaves</tissue>
    </source>
</reference>
<proteinExistence type="predicted"/>
<protein>
    <submittedName>
        <fullName evidence="1">Uncharacterized protein</fullName>
    </submittedName>
</protein>
<dbReference type="EMBL" id="CM042010">
    <property type="protein sequence ID" value="KAI3778786.1"/>
    <property type="molecule type" value="Genomic_DNA"/>
</dbReference>
<organism evidence="1 2">
    <name type="scientific">Cichorium intybus</name>
    <name type="common">Chicory</name>
    <dbReference type="NCBI Taxonomy" id="13427"/>
    <lineage>
        <taxon>Eukaryota</taxon>
        <taxon>Viridiplantae</taxon>
        <taxon>Streptophyta</taxon>
        <taxon>Embryophyta</taxon>
        <taxon>Tracheophyta</taxon>
        <taxon>Spermatophyta</taxon>
        <taxon>Magnoliopsida</taxon>
        <taxon>eudicotyledons</taxon>
        <taxon>Gunneridae</taxon>
        <taxon>Pentapetalae</taxon>
        <taxon>asterids</taxon>
        <taxon>campanulids</taxon>
        <taxon>Asterales</taxon>
        <taxon>Asteraceae</taxon>
        <taxon>Cichorioideae</taxon>
        <taxon>Cichorieae</taxon>
        <taxon>Cichoriinae</taxon>
        <taxon>Cichorium</taxon>
    </lineage>
</organism>
<reference evidence="2" key="1">
    <citation type="journal article" date="2022" name="Mol. Ecol. Resour.">
        <title>The genomes of chicory, endive, great burdock and yacon provide insights into Asteraceae palaeo-polyploidization history and plant inulin production.</title>
        <authorList>
            <person name="Fan W."/>
            <person name="Wang S."/>
            <person name="Wang H."/>
            <person name="Wang A."/>
            <person name="Jiang F."/>
            <person name="Liu H."/>
            <person name="Zhao H."/>
            <person name="Xu D."/>
            <person name="Zhang Y."/>
        </authorList>
    </citation>
    <scope>NUCLEOTIDE SEQUENCE [LARGE SCALE GENOMIC DNA]</scope>
    <source>
        <strain evidence="2">cv. Punajuju</strain>
    </source>
</reference>
<evidence type="ECO:0000313" key="1">
    <source>
        <dbReference type="EMBL" id="KAI3778786.1"/>
    </source>
</evidence>
<name>A0ACB9G6R3_CICIN</name>
<comment type="caution">
    <text evidence="1">The sequence shown here is derived from an EMBL/GenBank/DDBJ whole genome shotgun (WGS) entry which is preliminary data.</text>
</comment>
<evidence type="ECO:0000313" key="2">
    <source>
        <dbReference type="Proteomes" id="UP001055811"/>
    </source>
</evidence>
<gene>
    <name evidence="1" type="ORF">L2E82_08170</name>
</gene>
<accession>A0ACB9G6R3</accession>